<dbReference type="OrthoDB" id="194468at2759"/>
<keyword evidence="5" id="KW-0732">Signal</keyword>
<keyword evidence="7" id="KW-1185">Reference proteome</keyword>
<comment type="cofactor">
    <cofactor evidence="1">
        <name>Zn(2+)</name>
        <dbReference type="ChEBI" id="CHEBI:29105"/>
    </cofactor>
</comment>
<dbReference type="PANTHER" id="PTHR11271">
    <property type="entry name" value="GUANINE DEAMINASE"/>
    <property type="match status" value="1"/>
</dbReference>
<evidence type="ECO:0000256" key="2">
    <source>
        <dbReference type="ARBA" id="ARBA00022723"/>
    </source>
</evidence>
<proteinExistence type="predicted"/>
<dbReference type="KEGG" id="mlr:MELLADRAFT_88560"/>
<dbReference type="InterPro" id="IPR011059">
    <property type="entry name" value="Metal-dep_hydrolase_composite"/>
</dbReference>
<dbReference type="GO" id="GO:0005829">
    <property type="term" value="C:cytosol"/>
    <property type="evidence" value="ECO:0007669"/>
    <property type="project" value="TreeGrafter"/>
</dbReference>
<keyword evidence="2" id="KW-0479">Metal-binding</keyword>
<keyword evidence="3" id="KW-0378">Hydrolase</keyword>
<evidence type="ECO:0000256" key="5">
    <source>
        <dbReference type="SAM" id="SignalP"/>
    </source>
</evidence>
<dbReference type="SUPFAM" id="SSF51338">
    <property type="entry name" value="Composite domain of metallo-dependent hydrolases"/>
    <property type="match status" value="1"/>
</dbReference>
<dbReference type="AlphaFoldDB" id="F4RS70"/>
<reference evidence="7" key="1">
    <citation type="journal article" date="2011" name="Proc. Natl. Acad. Sci. U.S.A.">
        <title>Obligate biotrophy features unraveled by the genomic analysis of rust fungi.</title>
        <authorList>
            <person name="Duplessis S."/>
            <person name="Cuomo C.A."/>
            <person name="Lin Y.-C."/>
            <person name="Aerts A."/>
            <person name="Tisserant E."/>
            <person name="Veneault-Fourrey C."/>
            <person name="Joly D.L."/>
            <person name="Hacquard S."/>
            <person name="Amselem J."/>
            <person name="Cantarel B.L."/>
            <person name="Chiu R."/>
            <person name="Coutinho P.M."/>
            <person name="Feau N."/>
            <person name="Field M."/>
            <person name="Frey P."/>
            <person name="Gelhaye E."/>
            <person name="Goldberg J."/>
            <person name="Grabherr M.G."/>
            <person name="Kodira C.D."/>
            <person name="Kohler A."/>
            <person name="Kuees U."/>
            <person name="Lindquist E.A."/>
            <person name="Lucas S.M."/>
            <person name="Mago R."/>
            <person name="Mauceli E."/>
            <person name="Morin E."/>
            <person name="Murat C."/>
            <person name="Pangilinan J.L."/>
            <person name="Park R."/>
            <person name="Pearson M."/>
            <person name="Quesneville H."/>
            <person name="Rouhier N."/>
            <person name="Sakthikumar S."/>
            <person name="Salamov A.A."/>
            <person name="Schmutz J."/>
            <person name="Selles B."/>
            <person name="Shapiro H."/>
            <person name="Tanguay P."/>
            <person name="Tuskan G.A."/>
            <person name="Henrissat B."/>
            <person name="Van de Peer Y."/>
            <person name="Rouze P."/>
            <person name="Ellis J.G."/>
            <person name="Dodds P.N."/>
            <person name="Schein J.E."/>
            <person name="Zhong S."/>
            <person name="Hamelin R.C."/>
            <person name="Grigoriev I.V."/>
            <person name="Szabo L.J."/>
            <person name="Martin F."/>
        </authorList>
    </citation>
    <scope>NUCLEOTIDE SEQUENCE [LARGE SCALE GENOMIC DNA]</scope>
    <source>
        <strain evidence="7">98AG31 / pathotype 3-4-7</strain>
    </source>
</reference>
<dbReference type="VEuPathDB" id="FungiDB:MELLADRAFT_88560"/>
<dbReference type="Proteomes" id="UP000001072">
    <property type="component" value="Unassembled WGS sequence"/>
</dbReference>
<dbReference type="UniPathway" id="UPA00603">
    <property type="reaction ID" value="UER00660"/>
</dbReference>
<organism evidence="7">
    <name type="scientific">Melampsora larici-populina (strain 98AG31 / pathotype 3-4-7)</name>
    <name type="common">Poplar leaf rust fungus</name>
    <dbReference type="NCBI Taxonomy" id="747676"/>
    <lineage>
        <taxon>Eukaryota</taxon>
        <taxon>Fungi</taxon>
        <taxon>Dikarya</taxon>
        <taxon>Basidiomycota</taxon>
        <taxon>Pucciniomycotina</taxon>
        <taxon>Pucciniomycetes</taxon>
        <taxon>Pucciniales</taxon>
        <taxon>Melampsoraceae</taxon>
        <taxon>Melampsora</taxon>
    </lineage>
</organism>
<evidence type="ECO:0000313" key="6">
    <source>
        <dbReference type="EMBL" id="EGG04805.1"/>
    </source>
</evidence>
<evidence type="ECO:0000256" key="3">
    <source>
        <dbReference type="ARBA" id="ARBA00022801"/>
    </source>
</evidence>
<evidence type="ECO:0000256" key="1">
    <source>
        <dbReference type="ARBA" id="ARBA00001947"/>
    </source>
</evidence>
<dbReference type="STRING" id="747676.F4RS70"/>
<dbReference type="InParanoid" id="F4RS70"/>
<dbReference type="Gene3D" id="2.30.40.10">
    <property type="entry name" value="Urease, subunit C, domain 1"/>
    <property type="match status" value="1"/>
</dbReference>
<accession>F4RS70</accession>
<dbReference type="RefSeq" id="XP_007411896.1">
    <property type="nucleotide sequence ID" value="XM_007411834.1"/>
</dbReference>
<evidence type="ECO:0000313" key="7">
    <source>
        <dbReference type="Proteomes" id="UP000001072"/>
    </source>
</evidence>
<dbReference type="GO" id="GO:0008892">
    <property type="term" value="F:guanine deaminase activity"/>
    <property type="evidence" value="ECO:0007669"/>
    <property type="project" value="TreeGrafter"/>
</dbReference>
<dbReference type="EMBL" id="GL883116">
    <property type="protein sequence ID" value="EGG04805.1"/>
    <property type="molecule type" value="Genomic_DNA"/>
</dbReference>
<dbReference type="GO" id="GO:0008270">
    <property type="term" value="F:zinc ion binding"/>
    <property type="evidence" value="ECO:0007669"/>
    <property type="project" value="TreeGrafter"/>
</dbReference>
<dbReference type="PANTHER" id="PTHR11271:SF6">
    <property type="entry name" value="GUANINE DEAMINASE"/>
    <property type="match status" value="1"/>
</dbReference>
<evidence type="ECO:0000256" key="4">
    <source>
        <dbReference type="ARBA" id="ARBA00022833"/>
    </source>
</evidence>
<keyword evidence="4" id="KW-0862">Zinc</keyword>
<protein>
    <submittedName>
        <fullName evidence="6">Uncharacterized protein</fullName>
    </submittedName>
</protein>
<dbReference type="GO" id="GO:0006147">
    <property type="term" value="P:guanine catabolic process"/>
    <property type="evidence" value="ECO:0007669"/>
    <property type="project" value="UniProtKB-UniPathway"/>
</dbReference>
<dbReference type="GeneID" id="18934918"/>
<dbReference type="HOGENOM" id="CLU_2050147_0_0_1"/>
<feature type="signal peptide" evidence="5">
    <location>
        <begin position="1"/>
        <end position="21"/>
    </location>
</feature>
<gene>
    <name evidence="6" type="ORF">MELLADRAFT_88560</name>
</gene>
<feature type="chain" id="PRO_5003315408" evidence="5">
    <location>
        <begin position="22"/>
        <end position="120"/>
    </location>
</feature>
<sequence>MGFKIVLSIKNLFYLATLGGARVCNLEERIGNFGAGKEFGGIIVHAGVSFDVIEKVEDDEFIRFGFEEYQDRCNPNFFIDEFEKEIQLNDLFEKFLFTGDDRNIASVTVKGKILGGARKN</sequence>
<name>F4RS70_MELLP</name>
<dbReference type="InterPro" id="IPR051607">
    <property type="entry name" value="Metallo-dep_hydrolases"/>
</dbReference>